<keyword evidence="3 5" id="KW-1133">Transmembrane helix</keyword>
<protein>
    <submittedName>
        <fullName evidence="7">Translocation/assembly module TamB domain-containing protein</fullName>
    </submittedName>
</protein>
<evidence type="ECO:0000256" key="3">
    <source>
        <dbReference type="ARBA" id="ARBA00022989"/>
    </source>
</evidence>
<keyword evidence="4 5" id="KW-0472">Membrane</keyword>
<feature type="domain" description="Translocation and assembly module TamB C-terminal" evidence="6">
    <location>
        <begin position="1064"/>
        <end position="1396"/>
    </location>
</feature>
<evidence type="ECO:0000256" key="4">
    <source>
        <dbReference type="ARBA" id="ARBA00023136"/>
    </source>
</evidence>
<dbReference type="EMBL" id="JAGSPC010000001">
    <property type="protein sequence ID" value="MBV7259280.1"/>
    <property type="molecule type" value="Genomic_DNA"/>
</dbReference>
<keyword evidence="2 5" id="KW-0812">Transmembrane</keyword>
<evidence type="ECO:0000256" key="5">
    <source>
        <dbReference type="SAM" id="Phobius"/>
    </source>
</evidence>
<dbReference type="PANTHER" id="PTHR36985">
    <property type="entry name" value="TRANSLOCATION AND ASSEMBLY MODULE SUBUNIT TAMB"/>
    <property type="match status" value="1"/>
</dbReference>
<evidence type="ECO:0000313" key="7">
    <source>
        <dbReference type="EMBL" id="MBV7259280.1"/>
    </source>
</evidence>
<keyword evidence="8" id="KW-1185">Reference proteome</keyword>
<dbReference type="Proteomes" id="UP001138681">
    <property type="component" value="Unassembled WGS sequence"/>
</dbReference>
<dbReference type="GO" id="GO:0097347">
    <property type="term" value="C:TAM protein secretion complex"/>
    <property type="evidence" value="ECO:0007669"/>
    <property type="project" value="TreeGrafter"/>
</dbReference>
<accession>A0A9X1F5N5</accession>
<evidence type="ECO:0000313" key="8">
    <source>
        <dbReference type="Proteomes" id="UP001138681"/>
    </source>
</evidence>
<dbReference type="PANTHER" id="PTHR36985:SF1">
    <property type="entry name" value="TRANSLOCATION AND ASSEMBLY MODULE SUBUNIT TAMB"/>
    <property type="match status" value="1"/>
</dbReference>
<dbReference type="GO" id="GO:0009306">
    <property type="term" value="P:protein secretion"/>
    <property type="evidence" value="ECO:0007669"/>
    <property type="project" value="InterPro"/>
</dbReference>
<reference evidence="7" key="1">
    <citation type="submission" date="2021-04" db="EMBL/GenBank/DDBJ databases">
        <authorList>
            <person name="Pira H."/>
            <person name="Risdian C."/>
            <person name="Wink J."/>
        </authorList>
    </citation>
    <scope>NUCLEOTIDE SEQUENCE</scope>
    <source>
        <strain evidence="7">WH158</strain>
    </source>
</reference>
<comment type="subcellular location">
    <subcellularLocation>
        <location evidence="1">Membrane</location>
        <topology evidence="1">Single-pass membrane protein</topology>
    </subcellularLocation>
</comment>
<dbReference type="Pfam" id="PF04357">
    <property type="entry name" value="TamB"/>
    <property type="match status" value="1"/>
</dbReference>
<proteinExistence type="predicted"/>
<gene>
    <name evidence="7" type="ORF">KCG46_06800</name>
</gene>
<name>A0A9X1F5N5_9SPHN</name>
<evidence type="ECO:0000256" key="1">
    <source>
        <dbReference type="ARBA" id="ARBA00004167"/>
    </source>
</evidence>
<comment type="caution">
    <text evidence="7">The sequence shown here is derived from an EMBL/GenBank/DDBJ whole genome shotgun (WGS) entry which is preliminary data.</text>
</comment>
<dbReference type="RefSeq" id="WP_218404520.1">
    <property type="nucleotide sequence ID" value="NZ_JAGSPC010000001.1"/>
</dbReference>
<feature type="transmembrane region" description="Helical" evidence="5">
    <location>
        <begin position="33"/>
        <end position="51"/>
    </location>
</feature>
<dbReference type="InterPro" id="IPR007452">
    <property type="entry name" value="TamB_C"/>
</dbReference>
<evidence type="ECO:0000259" key="6">
    <source>
        <dbReference type="Pfam" id="PF04357"/>
    </source>
</evidence>
<organism evidence="7 8">
    <name type="scientific">Erythrobacter crassostreae</name>
    <dbReference type="NCBI Taxonomy" id="2828328"/>
    <lineage>
        <taxon>Bacteria</taxon>
        <taxon>Pseudomonadati</taxon>
        <taxon>Pseudomonadota</taxon>
        <taxon>Alphaproteobacteria</taxon>
        <taxon>Sphingomonadales</taxon>
        <taxon>Erythrobacteraceae</taxon>
        <taxon>Erythrobacter/Porphyrobacter group</taxon>
        <taxon>Erythrobacter</taxon>
    </lineage>
</organism>
<sequence length="1410" mass="147289">MGDDHAIETAETGETVEADTPVRKRKRRWLKRLGWLLAIILAPVLLAAIFLSSPIGKRFVADQIAQVAPASGLRFSVGRIEGDIYGQAVLRDVVLSDPKGEFLVVPEAEIDWNPLAWLWSGLDVRELTARRGRLSRLPELLPGDPDAPFLPDFDIRVDELAIEDLILAPGIAGDQAHSVNFTSQIDIRSGRALVDAKGAFGSEDRVELLLDAAPDGDRFDLFLDYKAAADGPIAQMAGLDAGYEARIEGEGTWTRWLGHALVTRKPGEDDESRFAAFQLTNDAGTYGLLGQLDPDFTPGTILRRATGRALALVLTGTLADSEFDGKIRAVSSGMDVRGSGKVDLAGNAFEGFDVAALVRNPAILGEAVELRGARLSGVIDGPFRDLAIEHDLTIGELQAGTTLLQSLEHSSTALFRDGIFSLPLDASVERVVTGNTSIDPELVGGILKGTLTYAGTSLTTDEARITFPSLNAALALRGDTATGVYALAGPVNARALSLDGIGTVNANAKLVARFGTQTPWSIRANLAGRLDDVTNSSVANVAGERLAFKGAFGMAANEPIVLRDFELDSERLTARFDSRIVGDRTSLAGNGRHVDYGRFTVDAELAGDGPRATLVLADPYPAAGLTDVRLAIAPSGNGFAIDASGGSLLGPFDGALGLILPADGATQIVIDQLRVYRTNVTGSLALGDAGVSGDLALSGGGLDGTVALAPATGGSQGFNLDLTANRASFGGDTPISLARADIDANGTFRAGSSRIIADIKGSGFEYGALSIAEFAAKAEVIDGRGDIKASIAGRRSDRFALKFDGDVTPERIALLARGEYGGRPITMPRRAVLSAQSGGGWILAPTQIGFARGYAIVEGELGGAETRLKAQLSRMPLRLADLIGSELGLGGRLSGIVNWNQSGNAAPTGSARVRIDDFTRSGLVLSSRPMDVLAVADLSGSSLTVGARLREDGNRLGRLDARVSPLGRGGDFATRVMNGRLDGSFAYDGAASSLWRLAAIETFDLTGPISVNAKAVGTLNNPRITGDLASDDLRLQSAISGTDINDVTARGRFAGSTLTLTRFAGSTRGGGKVSGSGTVDLSAMSGNRGPRIDLKAAASNARLLNANGLDATITGPLRIVSDGVGGTIAGRVAIDRASWALGIAAEDMSLPNIATREINRRDANGATTRSAASSWRYLINASAPSRVAVDGLGLDSEWGVDIALRGTVNDPRLGGEARLVRGDYTFAGTRFDMTEGRISFDASRPIDPRINMLAETNANGTDVTVAISGNAQTPEVTFSSEPALPEEEILAQLLFGGSVTSLSATDALQLGAALASLRGGGGGLDPIGDLRRSIGLDQLRIVSADPALGRGTGVALGKNIGRRFYVEIVTDGRGYSATSVEYRVTGWLALLGTVSTIGRDSVLAEISRDY</sequence>
<evidence type="ECO:0000256" key="2">
    <source>
        <dbReference type="ARBA" id="ARBA00022692"/>
    </source>
</evidence>
<dbReference type="GO" id="GO:0005886">
    <property type="term" value="C:plasma membrane"/>
    <property type="evidence" value="ECO:0007669"/>
    <property type="project" value="InterPro"/>
</dbReference>